<evidence type="ECO:0000313" key="1">
    <source>
        <dbReference type="EMBL" id="PKH26167.1"/>
    </source>
</evidence>
<gene>
    <name evidence="1" type="ORF">CIB54_03100</name>
</gene>
<protein>
    <submittedName>
        <fullName evidence="1">Uncharacterized protein</fullName>
    </submittedName>
</protein>
<evidence type="ECO:0000313" key="2">
    <source>
        <dbReference type="Proteomes" id="UP000233564"/>
    </source>
</evidence>
<comment type="caution">
    <text evidence="1">The sequence shown here is derived from an EMBL/GenBank/DDBJ whole genome shotgun (WGS) entry which is preliminary data.</text>
</comment>
<name>A0A2N1EEM0_PSEFL</name>
<dbReference type="AlphaFoldDB" id="A0A2N1EEM0"/>
<dbReference type="Proteomes" id="UP000233564">
    <property type="component" value="Unassembled WGS sequence"/>
</dbReference>
<reference evidence="1 2" key="1">
    <citation type="submission" date="2017-08" db="EMBL/GenBank/DDBJ databases">
        <authorList>
            <person name="de Groot N.N."/>
        </authorList>
    </citation>
    <scope>NUCLEOTIDE SEQUENCE [LARGE SCALE GENOMIC DNA]</scope>
    <source>
        <strain evidence="1 2">PfR 37</strain>
    </source>
</reference>
<dbReference type="EMBL" id="NVXX01000003">
    <property type="protein sequence ID" value="PKH26167.1"/>
    <property type="molecule type" value="Genomic_DNA"/>
</dbReference>
<sequence>MWVMCLQVKDQQRRALMVRGTDAPLVTCRVQKAVVQHRRQPRIEAPKHFVYWRSAGRVFKAWSGRAQALASGLQMDWQSIR</sequence>
<proteinExistence type="predicted"/>
<organism evidence="1 2">
    <name type="scientific">Pseudomonas fluorescens</name>
    <dbReference type="NCBI Taxonomy" id="294"/>
    <lineage>
        <taxon>Bacteria</taxon>
        <taxon>Pseudomonadati</taxon>
        <taxon>Pseudomonadota</taxon>
        <taxon>Gammaproteobacteria</taxon>
        <taxon>Pseudomonadales</taxon>
        <taxon>Pseudomonadaceae</taxon>
        <taxon>Pseudomonas</taxon>
    </lineage>
</organism>
<accession>A0A2N1EEM0</accession>